<keyword evidence="2" id="KW-1185">Reference proteome</keyword>
<comment type="caution">
    <text evidence="1">The sequence shown here is derived from an EMBL/GenBank/DDBJ whole genome shotgun (WGS) entry which is preliminary data.</text>
</comment>
<dbReference type="Proteomes" id="UP001418637">
    <property type="component" value="Unassembled WGS sequence"/>
</dbReference>
<protein>
    <submittedName>
        <fullName evidence="1">DUF3572 domain-containing protein</fullName>
    </submittedName>
</protein>
<dbReference type="Pfam" id="PF12096">
    <property type="entry name" value="DUF3572"/>
    <property type="match status" value="1"/>
</dbReference>
<accession>A0ABV0BIF9</accession>
<name>A0ABV0BIF9_9HYPH</name>
<dbReference type="InterPro" id="IPR021955">
    <property type="entry name" value="DUF3572"/>
</dbReference>
<dbReference type="EMBL" id="JBBYXI010000002">
    <property type="protein sequence ID" value="MEN3930738.1"/>
    <property type="molecule type" value="Genomic_DNA"/>
</dbReference>
<reference evidence="1 2" key="1">
    <citation type="submission" date="2024-04" db="EMBL/GenBank/DDBJ databases">
        <title>A novel species isolated from cricket.</title>
        <authorList>
            <person name="Wang H.-C."/>
        </authorList>
    </citation>
    <scope>NUCLEOTIDE SEQUENCE [LARGE SCALE GENOMIC DNA]</scope>
    <source>
        <strain evidence="1 2">WL0021</strain>
    </source>
</reference>
<gene>
    <name evidence="1" type="ORF">WJT86_06640</name>
</gene>
<evidence type="ECO:0000313" key="1">
    <source>
        <dbReference type="EMBL" id="MEN3930738.1"/>
    </source>
</evidence>
<dbReference type="RefSeq" id="WP_346336747.1">
    <property type="nucleotide sequence ID" value="NZ_JBBYXI010000002.1"/>
</dbReference>
<evidence type="ECO:0000313" key="2">
    <source>
        <dbReference type="Proteomes" id="UP001418637"/>
    </source>
</evidence>
<organism evidence="1 2">
    <name type="scientific">Hohaiivirga grylli</name>
    <dbReference type="NCBI Taxonomy" id="3133970"/>
    <lineage>
        <taxon>Bacteria</taxon>
        <taxon>Pseudomonadati</taxon>
        <taxon>Pseudomonadota</taxon>
        <taxon>Alphaproteobacteria</taxon>
        <taxon>Hyphomicrobiales</taxon>
        <taxon>Methylobacteriaceae</taxon>
        <taxon>Hohaiivirga</taxon>
    </lineage>
</organism>
<sequence length="88" mass="9963">MVEPDDIALKILNALAIDPERLGRFIDMTGLRADTIREATRRKEFWIALYDYIASDEPLLLAIAAEIGEKPESIIAAQQRLSPPEHFE</sequence>
<proteinExistence type="predicted"/>